<dbReference type="Pfam" id="PF00535">
    <property type="entry name" value="Glycos_transf_2"/>
    <property type="match status" value="1"/>
</dbReference>
<dbReference type="SUPFAM" id="SSF53448">
    <property type="entry name" value="Nucleotide-diphospho-sugar transferases"/>
    <property type="match status" value="1"/>
</dbReference>
<protein>
    <submittedName>
        <fullName evidence="3">Glycosyl transferase family 2</fullName>
    </submittedName>
</protein>
<gene>
    <name evidence="3" type="ORF">ROA7450_02767</name>
</gene>
<dbReference type="InterPro" id="IPR050256">
    <property type="entry name" value="Glycosyltransferase_2"/>
</dbReference>
<dbReference type="Proteomes" id="UP000193061">
    <property type="component" value="Unassembled WGS sequence"/>
</dbReference>
<feature type="domain" description="Glycosyltransferase 2-like" evidence="2">
    <location>
        <begin position="7"/>
        <end position="154"/>
    </location>
</feature>
<dbReference type="PANTHER" id="PTHR48090">
    <property type="entry name" value="UNDECAPRENYL-PHOSPHATE 4-DEOXY-4-FORMAMIDO-L-ARABINOSE TRANSFERASE-RELATED"/>
    <property type="match status" value="1"/>
</dbReference>
<keyword evidence="4" id="KW-1185">Reference proteome</keyword>
<evidence type="ECO:0000259" key="2">
    <source>
        <dbReference type="Pfam" id="PF00535"/>
    </source>
</evidence>
<dbReference type="GO" id="GO:0016740">
    <property type="term" value="F:transferase activity"/>
    <property type="evidence" value="ECO:0007669"/>
    <property type="project" value="UniProtKB-KW"/>
</dbReference>
<proteinExistence type="predicted"/>
<name>A0A1X6ZKR2_9RHOB</name>
<dbReference type="InterPro" id="IPR029044">
    <property type="entry name" value="Nucleotide-diphossugar_trans"/>
</dbReference>
<keyword evidence="3" id="KW-0808">Transferase</keyword>
<reference evidence="3 4" key="1">
    <citation type="submission" date="2017-03" db="EMBL/GenBank/DDBJ databases">
        <authorList>
            <person name="Afonso C.L."/>
            <person name="Miller P.J."/>
            <person name="Scott M.A."/>
            <person name="Spackman E."/>
            <person name="Goraichik I."/>
            <person name="Dimitrov K.M."/>
            <person name="Suarez D.L."/>
            <person name="Swayne D.E."/>
        </authorList>
    </citation>
    <scope>NUCLEOTIDE SEQUENCE [LARGE SCALE GENOMIC DNA]</scope>
    <source>
        <strain evidence="3 4">CECT 7450</strain>
    </source>
</reference>
<evidence type="ECO:0000313" key="4">
    <source>
        <dbReference type="Proteomes" id="UP000193061"/>
    </source>
</evidence>
<keyword evidence="1" id="KW-0812">Transmembrane</keyword>
<dbReference type="AlphaFoldDB" id="A0A1X6ZKR2"/>
<dbReference type="InterPro" id="IPR001173">
    <property type="entry name" value="Glyco_trans_2-like"/>
</dbReference>
<feature type="transmembrane region" description="Helical" evidence="1">
    <location>
        <begin position="227"/>
        <end position="249"/>
    </location>
</feature>
<dbReference type="CDD" id="cd04179">
    <property type="entry name" value="DPM_DPG-synthase_like"/>
    <property type="match status" value="1"/>
</dbReference>
<keyword evidence="1" id="KW-0472">Membrane</keyword>
<accession>A0A1X6ZKR2</accession>
<feature type="transmembrane region" description="Helical" evidence="1">
    <location>
        <begin position="261"/>
        <end position="287"/>
    </location>
</feature>
<evidence type="ECO:0000256" key="1">
    <source>
        <dbReference type="SAM" id="Phobius"/>
    </source>
</evidence>
<dbReference type="EMBL" id="FWFX01000008">
    <property type="protein sequence ID" value="SLN53935.1"/>
    <property type="molecule type" value="Genomic_DNA"/>
</dbReference>
<dbReference type="Gene3D" id="3.90.550.10">
    <property type="entry name" value="Spore Coat Polysaccharide Biosynthesis Protein SpsA, Chain A"/>
    <property type="match status" value="1"/>
</dbReference>
<evidence type="ECO:0000313" key="3">
    <source>
        <dbReference type="EMBL" id="SLN53935.1"/>
    </source>
</evidence>
<dbReference type="PANTHER" id="PTHR48090:SF7">
    <property type="entry name" value="RFBJ PROTEIN"/>
    <property type="match status" value="1"/>
</dbReference>
<keyword evidence="1" id="KW-1133">Transmembrane helix</keyword>
<sequence length="319" mass="35023">MGLSLAVLVPCYNEGAAIATVVKDFKYHLPTADIYVYDNNSMDDTIAQARAAGAIVRSEPRQGKGHVVRRMFSDVDADVYIMVDGDDTYDASKAPDMISEMIEEGLDLVNGVRIAESTSAYRPGHKFGNKMLSGIVQAIFGRGTTDMLSGYRVFSNRFVKTFPMMSRGFEVETELTVHALELQMPIGEIHGSFKDRAEGSESKLNSIRDGVRILKTIARLWSQERPFAVLGSAAAIFALVSLILAAPVFVEYFQTGLVPRLPTAVLSATMMSIAFLLALVGRILDLITKGRQESKRMQYLAVPGVLSEAQTRRRAQSND</sequence>
<organism evidence="3 4">
    <name type="scientific">Roseovarius albus</name>
    <dbReference type="NCBI Taxonomy" id="1247867"/>
    <lineage>
        <taxon>Bacteria</taxon>
        <taxon>Pseudomonadati</taxon>
        <taxon>Pseudomonadota</taxon>
        <taxon>Alphaproteobacteria</taxon>
        <taxon>Rhodobacterales</taxon>
        <taxon>Roseobacteraceae</taxon>
        <taxon>Roseovarius</taxon>
    </lineage>
</organism>